<evidence type="ECO:0000256" key="2">
    <source>
        <dbReference type="SAM" id="MobiDB-lite"/>
    </source>
</evidence>
<accession>A0A212KAG4</accession>
<organism evidence="3">
    <name type="scientific">uncultured Alphaproteobacteria bacterium</name>
    <dbReference type="NCBI Taxonomy" id="91750"/>
    <lineage>
        <taxon>Bacteria</taxon>
        <taxon>Pseudomonadati</taxon>
        <taxon>Pseudomonadota</taxon>
        <taxon>Alphaproteobacteria</taxon>
        <taxon>environmental samples</taxon>
    </lineage>
</organism>
<gene>
    <name evidence="3" type="ORF">KL86APRO_12435</name>
</gene>
<proteinExistence type="inferred from homology"/>
<comment type="similarity">
    <text evidence="1">Belongs to the bactofilin family.</text>
</comment>
<dbReference type="AlphaFoldDB" id="A0A212KAG4"/>
<evidence type="ECO:0008006" key="4">
    <source>
        <dbReference type="Google" id="ProtNLM"/>
    </source>
</evidence>
<dbReference type="EMBL" id="FLUO01000001">
    <property type="protein sequence ID" value="SBW08683.1"/>
    <property type="molecule type" value="Genomic_DNA"/>
</dbReference>
<evidence type="ECO:0000256" key="1">
    <source>
        <dbReference type="ARBA" id="ARBA00044755"/>
    </source>
</evidence>
<feature type="region of interest" description="Disordered" evidence="2">
    <location>
        <begin position="1"/>
        <end position="78"/>
    </location>
</feature>
<dbReference type="PANTHER" id="PTHR35024:SF4">
    <property type="entry name" value="POLYMER-FORMING CYTOSKELETAL PROTEIN"/>
    <property type="match status" value="1"/>
</dbReference>
<dbReference type="InterPro" id="IPR007607">
    <property type="entry name" value="BacA/B"/>
</dbReference>
<feature type="compositionally biased region" description="Basic and acidic residues" evidence="2">
    <location>
        <begin position="12"/>
        <end position="21"/>
    </location>
</feature>
<dbReference type="Pfam" id="PF04519">
    <property type="entry name" value="Bactofilin"/>
    <property type="match status" value="1"/>
</dbReference>
<protein>
    <recommendedName>
        <fullName evidence="4">Polymer-forming cytoskeletal protein</fullName>
    </recommendedName>
</protein>
<sequence length="205" mass="21369">MFRLTGLGPARDLPDSEKPVEDSAPAILDTAPPLKPFSAKGTHMPPIKTVPPQSPLRTELPRRIPEIPGSQRKPTADSLAAEGKKLVVGRDIRLSGAICSCDCLVVEGTVEADLSDTRTIVVARGGTFSGTATVTNAEISGLFEGELTVADTVTVRQGGVVKGRINYAHMVMDRGATVEGTLAPTPRKSPPVKALIGGELPEAAG</sequence>
<name>A0A212KAG4_9PROT</name>
<evidence type="ECO:0000313" key="3">
    <source>
        <dbReference type="EMBL" id="SBW08683.1"/>
    </source>
</evidence>
<dbReference type="PANTHER" id="PTHR35024">
    <property type="entry name" value="HYPOTHETICAL CYTOSOLIC PROTEIN"/>
    <property type="match status" value="1"/>
</dbReference>
<reference evidence="3" key="1">
    <citation type="submission" date="2016-04" db="EMBL/GenBank/DDBJ databases">
        <authorList>
            <person name="Evans L.H."/>
            <person name="Alamgir A."/>
            <person name="Owens N."/>
            <person name="Weber N.D."/>
            <person name="Virtaneva K."/>
            <person name="Barbian K."/>
            <person name="Babar A."/>
            <person name="Rosenke K."/>
        </authorList>
    </citation>
    <scope>NUCLEOTIDE SEQUENCE</scope>
    <source>
        <strain evidence="3">86</strain>
    </source>
</reference>